<gene>
    <name evidence="8" type="ORF">RIMI_LOCUS18729085</name>
</gene>
<feature type="region of interest" description="Disordered" evidence="6">
    <location>
        <begin position="429"/>
        <end position="516"/>
    </location>
</feature>
<feature type="region of interest" description="Disordered" evidence="6">
    <location>
        <begin position="720"/>
        <end position="753"/>
    </location>
</feature>
<feature type="region of interest" description="Disordered" evidence="6">
    <location>
        <begin position="529"/>
        <end position="654"/>
    </location>
</feature>
<proteinExistence type="predicted"/>
<protein>
    <recommendedName>
        <fullName evidence="7">Lamina-associated polypeptide 2 alpha C-terminal domain-containing protein</fullName>
    </recommendedName>
</protein>
<organism evidence="8 9">
    <name type="scientific">Ranitomeya imitator</name>
    <name type="common">mimic poison frog</name>
    <dbReference type="NCBI Taxonomy" id="111125"/>
    <lineage>
        <taxon>Eukaryota</taxon>
        <taxon>Metazoa</taxon>
        <taxon>Chordata</taxon>
        <taxon>Craniata</taxon>
        <taxon>Vertebrata</taxon>
        <taxon>Euteleostomi</taxon>
        <taxon>Amphibia</taxon>
        <taxon>Batrachia</taxon>
        <taxon>Anura</taxon>
        <taxon>Neobatrachia</taxon>
        <taxon>Hyloidea</taxon>
        <taxon>Dendrobatidae</taxon>
        <taxon>Dendrobatinae</taxon>
        <taxon>Ranitomeya</taxon>
    </lineage>
</organism>
<dbReference type="InterPro" id="IPR051841">
    <property type="entry name" value="MT-Golgi_org_protein"/>
</dbReference>
<feature type="compositionally biased region" description="Basic and acidic residues" evidence="6">
    <location>
        <begin position="166"/>
        <end position="183"/>
    </location>
</feature>
<dbReference type="EMBL" id="CAUEEQ010057892">
    <property type="protein sequence ID" value="CAJ0963596.1"/>
    <property type="molecule type" value="Genomic_DNA"/>
</dbReference>
<feature type="compositionally biased region" description="Basic and acidic residues" evidence="6">
    <location>
        <begin position="720"/>
        <end position="742"/>
    </location>
</feature>
<evidence type="ECO:0000256" key="3">
    <source>
        <dbReference type="ARBA" id="ARBA00022553"/>
    </source>
</evidence>
<dbReference type="InterPro" id="IPR021623">
    <property type="entry name" value="LAP2alpha_C"/>
</dbReference>
<sequence length="1761" mass="201942">MFAGLSQRSRKAFPVVDSVKDLVKREWDKLDKGFLPSAAKRRYPFEDDTLSKWMKVPKIDAAVASTSKTASLPLEDVGLLKDPSDRKADMLLKKLWESSSGAFKPAIAGTFTARSIMVWVIQLEEQLKAKGTRMDNQLGKVKTGTDKTSNVPRSSSRLRRSVILPTRREEAEDHSKDHGSKESYKLKFKRRNVSTRIFDCVYIGGPVKEKYQNSEKCVERCVEGRETIRKAEQWQQQYATVESNAKTGSDAEKDEIEEPEGIALSKRSPPCIDTLDELSDCSLSCPSIRSHRGWKLPPQRHSHRSCSSQKFADSDPKHPIDEPSYSPNVKTISGIIAQVTEWTGYRHFWFWHTLPYRSVRVSAALPQKNATYIKNSTIKQPEERVSLTLPGLEEEDEEGELDSEFQSPRGSARLLKNLHMDIGSLGFEYEESERRDESIAASGTDEGSEPELQNLGQSEDEEESKREVIAAKHHWEREHREEREDCRRSRKESEPSDDVKDLPKPSNNGLDTMDFGLGSRSLEKVLDISALSPEPFSPKETIDIDEDVDEDISDDHLEPVKDLTEVTEKNLPEPKSINSTPELAITKDPSRLSESYKPSSPSLQTAAKDPKLKAEPVPPTAEPAKVVDEASKLSSDDSQSMVRPEKEAVMEEHRRKLQELREELRREEEEERHRLYQEHESNLRTLEERLEQETKKEEEKLVEIQKQKLLKLETELRLEREEEEEHMKIREEELGEKRKQALEDMEEAQEEKMLQEKQELLERMKQEMEHLLEQERNMLLREREASKEELREKHRQETKEPISDCSGSVLEEQNRRGGDVGDGGSAGSVDPAADQCKQSMVPEYHSAIPCVVVIFGTAAQHPSISVLERLEKSHQEDMERRRAEVLERHHKEASDLQKEDSATPGELYLAIKKMTQALDFETQMKDLLQEKRDALQSDHKRKVERMKEEHEQVLERTRNQLEDEEQRQRSQMLEKLTDELERIMRLHEEELEIQRREQERRLEERQRGYQDQENKLQELEQNLEIRRKQLVMKTSQLDREAEALAQKREDLEVQEKELETKAESVKSRETALVEQRQLNELIQLKHRELEEVQDQKAELEAQLENLQGRCGRLQKMANDLEEEVRKKRKEPKKEESEDPGETELRVEDLVKSEGLIRTTSSPYQTARPNASVTPVHIPALDSSIDDMRSYISSQGASIQRAKDFLRLQTRSMCRRQTVLKAAKQQWRHNVHESQDLQESLKLDGIRRNLEEICTLIDSYKIDKLHVSIGVRTIERDKQNKSQESTYASPLVFSRSPGVLTYMLFLSFLCLETTLLFYGQLRGPGLLSLFPQECRQFTGTRRKIRHLSHRQEAIYRSGRGEGKPPDQHGVRLLCTSTQRHDNYCIHIRAIIQESRNLKDIRSTMEKGHVLLQEKEQRLQELEDSLLEEVSEDDTLKSRRNKKFVTFDVSDSDDTSSGTSMDAHRAADVSGSQGSLPLKVQHLTQSLRHLTAELNSVLSSLSSDPHAILQPPPAMTGIPVPAYASLSRISPDIGSHPLSPWAWRTSVHSSAASASAAQTVDAIMAEKWRKYFPGAIVPEEHLQGRATFHLDPAVSADKVVPGLRLPSFTRWFSPFHLNEDTVLPSFCPVPIQPLEQSLNRLDLVRAVRISLASTAAFRKLDSLFAIPDGGTPSLSEHPLRTENKLGYISAEEQLKNMQSVTLRAQHADKQTMQAMIETNKKWLETYKNDPKVLLPSRMNRSPTGKGVLQLGLDENDKIKVYHY</sequence>
<feature type="compositionally biased region" description="Basic and acidic residues" evidence="6">
    <location>
        <begin position="625"/>
        <end position="635"/>
    </location>
</feature>
<feature type="region of interest" description="Disordered" evidence="6">
    <location>
        <begin position="294"/>
        <end position="325"/>
    </location>
</feature>
<feature type="compositionally biased region" description="Basic and acidic residues" evidence="6">
    <location>
        <begin position="554"/>
        <end position="572"/>
    </location>
</feature>
<feature type="compositionally biased region" description="Basic and acidic residues" evidence="6">
    <location>
        <begin position="643"/>
        <end position="654"/>
    </location>
</feature>
<feature type="region of interest" description="Disordered" evidence="6">
    <location>
        <begin position="786"/>
        <end position="832"/>
    </location>
</feature>
<evidence type="ECO:0000259" key="7">
    <source>
        <dbReference type="Pfam" id="PF11560"/>
    </source>
</evidence>
<keyword evidence="9" id="KW-1185">Reference proteome</keyword>
<name>A0ABN9MCI4_9NEOB</name>
<dbReference type="Proteomes" id="UP001176940">
    <property type="component" value="Unassembled WGS sequence"/>
</dbReference>
<feature type="region of interest" description="Disordered" evidence="6">
    <location>
        <begin position="164"/>
        <end position="183"/>
    </location>
</feature>
<reference evidence="8" key="1">
    <citation type="submission" date="2023-07" db="EMBL/GenBank/DDBJ databases">
        <authorList>
            <person name="Stuckert A."/>
        </authorList>
    </citation>
    <scope>NUCLEOTIDE SEQUENCE</scope>
</reference>
<feature type="compositionally biased region" description="Basic and acidic residues" evidence="6">
    <location>
        <begin position="312"/>
        <end position="321"/>
    </location>
</feature>
<feature type="compositionally biased region" description="Basic residues" evidence="6">
    <location>
        <begin position="294"/>
        <end position="304"/>
    </location>
</feature>
<evidence type="ECO:0000256" key="6">
    <source>
        <dbReference type="SAM" id="MobiDB-lite"/>
    </source>
</evidence>
<feature type="region of interest" description="Disordered" evidence="6">
    <location>
        <begin position="1123"/>
        <end position="1143"/>
    </location>
</feature>
<accession>A0ABN9MCI4</accession>
<dbReference type="PANTHER" id="PTHR18902">
    <property type="entry name" value="NUCLEAR MITOTIC APPARATUS PROTEIN 1-RELATED"/>
    <property type="match status" value="1"/>
</dbReference>
<feature type="coiled-coil region" evidence="5">
    <location>
        <begin position="1403"/>
        <end position="1430"/>
    </location>
</feature>
<feature type="region of interest" description="Disordered" evidence="6">
    <location>
        <begin position="138"/>
        <end position="159"/>
    </location>
</feature>
<feature type="compositionally biased region" description="Polar residues" evidence="6">
    <location>
        <begin position="592"/>
        <end position="605"/>
    </location>
</feature>
<evidence type="ECO:0000256" key="5">
    <source>
        <dbReference type="SAM" id="Coils"/>
    </source>
</evidence>
<evidence type="ECO:0000256" key="2">
    <source>
        <dbReference type="ARBA" id="ARBA00022490"/>
    </source>
</evidence>
<feature type="compositionally biased region" description="Basic and acidic residues" evidence="6">
    <location>
        <begin position="786"/>
        <end position="802"/>
    </location>
</feature>
<keyword evidence="3" id="KW-0597">Phosphoprotein</keyword>
<comment type="caution">
    <text evidence="8">The sequence shown here is derived from an EMBL/GenBank/DDBJ whole genome shotgun (WGS) entry which is preliminary data.</text>
</comment>
<feature type="compositionally biased region" description="Basic and acidic residues" evidence="6">
    <location>
        <begin position="463"/>
        <end position="503"/>
    </location>
</feature>
<feature type="compositionally biased region" description="Acidic residues" evidence="6">
    <location>
        <begin position="543"/>
        <end position="553"/>
    </location>
</feature>
<dbReference type="PANTHER" id="PTHR18902:SF27">
    <property type="entry name" value="CENTROSOMAL PROTEIN OF 164 KDA"/>
    <property type="match status" value="1"/>
</dbReference>
<dbReference type="Gene3D" id="1.10.287.3160">
    <property type="match status" value="1"/>
</dbReference>
<evidence type="ECO:0000313" key="9">
    <source>
        <dbReference type="Proteomes" id="UP001176940"/>
    </source>
</evidence>
<dbReference type="Pfam" id="PF11560">
    <property type="entry name" value="LAP2alpha"/>
    <property type="match status" value="1"/>
</dbReference>
<evidence type="ECO:0000256" key="4">
    <source>
        <dbReference type="ARBA" id="ARBA00023054"/>
    </source>
</evidence>
<evidence type="ECO:0000313" key="8">
    <source>
        <dbReference type="EMBL" id="CAJ0963596.1"/>
    </source>
</evidence>
<feature type="region of interest" description="Disordered" evidence="6">
    <location>
        <begin position="240"/>
        <end position="268"/>
    </location>
</feature>
<comment type="subcellular location">
    <subcellularLocation>
        <location evidence="1">Cytoplasm</location>
    </subcellularLocation>
</comment>
<keyword evidence="2" id="KW-0963">Cytoplasm</keyword>
<evidence type="ECO:0000256" key="1">
    <source>
        <dbReference type="ARBA" id="ARBA00004496"/>
    </source>
</evidence>
<feature type="domain" description="Lamina-associated polypeptide 2 alpha C-terminal" evidence="7">
    <location>
        <begin position="9"/>
        <end position="149"/>
    </location>
</feature>
<keyword evidence="4 5" id="KW-0175">Coiled coil</keyword>